<dbReference type="EMBL" id="RCHU02000003">
    <property type="protein sequence ID" value="KAL3598710.1"/>
    <property type="molecule type" value="Genomic_DNA"/>
</dbReference>
<name>A0ACC4CMB7_POPAL</name>
<gene>
    <name evidence="1" type="ORF">D5086_006628</name>
</gene>
<evidence type="ECO:0000313" key="1">
    <source>
        <dbReference type="EMBL" id="KAL3598710.1"/>
    </source>
</evidence>
<reference evidence="1 2" key="1">
    <citation type="journal article" date="2024" name="Plant Biotechnol. J.">
        <title>Genome and CRISPR/Cas9 system of a widespread forest tree (Populus alba) in the world.</title>
        <authorList>
            <person name="Liu Y.J."/>
            <person name="Jiang P.F."/>
            <person name="Han X.M."/>
            <person name="Li X.Y."/>
            <person name="Wang H.M."/>
            <person name="Wang Y.J."/>
            <person name="Wang X.X."/>
            <person name="Zeng Q.Y."/>
        </authorList>
    </citation>
    <scope>NUCLEOTIDE SEQUENCE [LARGE SCALE GENOMIC DNA]</scope>
    <source>
        <strain evidence="2">cv. PAL-ZL1</strain>
    </source>
</reference>
<keyword evidence="2" id="KW-1185">Reference proteome</keyword>
<comment type="caution">
    <text evidence="1">The sequence shown here is derived from an EMBL/GenBank/DDBJ whole genome shotgun (WGS) entry which is preliminary data.</text>
</comment>
<proteinExistence type="predicted"/>
<organism evidence="1 2">
    <name type="scientific">Populus alba</name>
    <name type="common">White poplar</name>
    <dbReference type="NCBI Taxonomy" id="43335"/>
    <lineage>
        <taxon>Eukaryota</taxon>
        <taxon>Viridiplantae</taxon>
        <taxon>Streptophyta</taxon>
        <taxon>Embryophyta</taxon>
        <taxon>Tracheophyta</taxon>
        <taxon>Spermatophyta</taxon>
        <taxon>Magnoliopsida</taxon>
        <taxon>eudicotyledons</taxon>
        <taxon>Gunneridae</taxon>
        <taxon>Pentapetalae</taxon>
        <taxon>rosids</taxon>
        <taxon>fabids</taxon>
        <taxon>Malpighiales</taxon>
        <taxon>Salicaceae</taxon>
        <taxon>Saliceae</taxon>
        <taxon>Populus</taxon>
    </lineage>
</organism>
<sequence length="244" mass="27964">MVDGTTCRKTSEIHAVVPYRGRGRAKHEVDLDPESLRKWNQLVKIYSGVDEEKEDGEREQWWRRELLTFQGRIDLFISLLHHVLGSRCWITFRNTSGPDYARLTIEHFTFLDGIRTTESGPNGHTCKPIVEEPKSPLHEQDIEDFRGMNLYVTSFSFCGHTPLPAPKMKCVISWRTEHQVYELPDNHELLVGLDKREKDDSVPFLLSICQAGETPYSSQPPVKLCNSQGSQLSDQRTCFACEGI</sequence>
<dbReference type="Proteomes" id="UP000309997">
    <property type="component" value="Unassembled WGS sequence"/>
</dbReference>
<protein>
    <submittedName>
        <fullName evidence="1">Uncharacterized protein</fullName>
    </submittedName>
</protein>
<evidence type="ECO:0000313" key="2">
    <source>
        <dbReference type="Proteomes" id="UP000309997"/>
    </source>
</evidence>
<accession>A0ACC4CMB7</accession>